<protein>
    <submittedName>
        <fullName evidence="8">Alcohol dehydrogenase, zinc-binding protein</fullName>
    </submittedName>
</protein>
<dbReference type="Gene3D" id="3.40.50.720">
    <property type="entry name" value="NAD(P)-binding Rossmann-like Domain"/>
    <property type="match status" value="1"/>
</dbReference>
<evidence type="ECO:0000259" key="6">
    <source>
        <dbReference type="Pfam" id="PF00107"/>
    </source>
</evidence>
<dbReference type="HOGENOM" id="CLU_026673_9_0_11"/>
<comment type="cofactor">
    <cofactor evidence="1">
        <name>Zn(2+)</name>
        <dbReference type="ChEBI" id="CHEBI:29105"/>
    </cofactor>
</comment>
<comment type="similarity">
    <text evidence="2">Belongs to the zinc-containing alcohol dehydrogenase family.</text>
</comment>
<dbReference type="OrthoDB" id="9781588at2"/>
<dbReference type="eggNOG" id="COG1063">
    <property type="taxonomic scope" value="Bacteria"/>
</dbReference>
<dbReference type="PhylomeDB" id="Q1ASY4"/>
<accession>Q1ASY4</accession>
<dbReference type="Gene3D" id="3.90.180.10">
    <property type="entry name" value="Medium-chain alcohol dehydrogenases, catalytic domain"/>
    <property type="match status" value="2"/>
</dbReference>
<dbReference type="PROSITE" id="PS50890">
    <property type="entry name" value="PUA"/>
    <property type="match status" value="1"/>
</dbReference>
<keyword evidence="3" id="KW-0479">Metal-binding</keyword>
<dbReference type="SUPFAM" id="SSF50129">
    <property type="entry name" value="GroES-like"/>
    <property type="match status" value="1"/>
</dbReference>
<dbReference type="InterPro" id="IPR013149">
    <property type="entry name" value="ADH-like_C"/>
</dbReference>
<name>Q1ASY4_RUBXD</name>
<dbReference type="STRING" id="266117.Rxyl_2577"/>
<dbReference type="InterPro" id="IPR036291">
    <property type="entry name" value="NAD(P)-bd_dom_sf"/>
</dbReference>
<feature type="domain" description="Alcohol dehydrogenase-like N-terminal" evidence="7">
    <location>
        <begin position="29"/>
        <end position="104"/>
    </location>
</feature>
<dbReference type="GO" id="GO:0016491">
    <property type="term" value="F:oxidoreductase activity"/>
    <property type="evidence" value="ECO:0007669"/>
    <property type="project" value="UniProtKB-KW"/>
</dbReference>
<reference evidence="8 9" key="1">
    <citation type="submission" date="2006-06" db="EMBL/GenBank/DDBJ databases">
        <title>Complete sequence of Rubrobacter xylanophilus DSM 9941.</title>
        <authorList>
            <consortium name="US DOE Joint Genome Institute"/>
            <person name="Copeland A."/>
            <person name="Lucas S."/>
            <person name="Lapidus A."/>
            <person name="Barry K."/>
            <person name="Detter J.C."/>
            <person name="Glavina del Rio T."/>
            <person name="Hammon N."/>
            <person name="Israni S."/>
            <person name="Dalin E."/>
            <person name="Tice H."/>
            <person name="Pitluck S."/>
            <person name="Munk A.C."/>
            <person name="Brettin T."/>
            <person name="Bruce D."/>
            <person name="Han C."/>
            <person name="Tapia R."/>
            <person name="Gilna P."/>
            <person name="Schmutz J."/>
            <person name="Larimer F."/>
            <person name="Land M."/>
            <person name="Hauser L."/>
            <person name="Kyrpides N."/>
            <person name="Lykidis A."/>
            <person name="da Costa M.S."/>
            <person name="Rainey F.A."/>
            <person name="Empadinhas N."/>
            <person name="Jolivet E."/>
            <person name="Battista J.R."/>
            <person name="Richardson P."/>
        </authorList>
    </citation>
    <scope>NUCLEOTIDE SEQUENCE [LARGE SCALE GENOMIC DNA]</scope>
    <source>
        <strain evidence="9">DSM 9941 / NBRC 16129 / PRD-1</strain>
    </source>
</reference>
<evidence type="ECO:0000256" key="4">
    <source>
        <dbReference type="ARBA" id="ARBA00022833"/>
    </source>
</evidence>
<dbReference type="Pfam" id="PF08240">
    <property type="entry name" value="ADH_N"/>
    <property type="match status" value="1"/>
</dbReference>
<evidence type="ECO:0000256" key="2">
    <source>
        <dbReference type="ARBA" id="ARBA00008072"/>
    </source>
</evidence>
<dbReference type="KEGG" id="rxy:Rxyl_2577"/>
<dbReference type="CDD" id="cd08255">
    <property type="entry name" value="2-desacetyl-2-hydroxyethyl_bacteriochlorophyllide_like"/>
    <property type="match status" value="1"/>
</dbReference>
<dbReference type="RefSeq" id="WP_011565503.1">
    <property type="nucleotide sequence ID" value="NC_008148.1"/>
</dbReference>
<evidence type="ECO:0000256" key="5">
    <source>
        <dbReference type="ARBA" id="ARBA00023002"/>
    </source>
</evidence>
<evidence type="ECO:0000313" key="8">
    <source>
        <dbReference type="EMBL" id="ABG05494.1"/>
    </source>
</evidence>
<dbReference type="PANTHER" id="PTHR43350">
    <property type="entry name" value="NAD-DEPENDENT ALCOHOL DEHYDROGENASE"/>
    <property type="match status" value="1"/>
</dbReference>
<sequence length="342" mass="36394">MPPPPEARAVWFPAPRRAELRGERLSPPGPEEVLVRTVASAISPGTEMLVYRGEAPPDLPLDLPTLAGSYALPAKYGYAAVGRVERTGERVRELSPGDAVFVHHPHQDLFTVPARLAVRLPAEVPPERGAFFANLETALGVAHDANLRLGECAAVFGCGVVGLLVLRLLGLCGAGCVVAVDPLERRRRFALRLGASSAVEPGEAAGAVREASGGRGADVVVEASGSAAALREALGCVCREGTVVVASWYGTKPAVLDLGGHFHRGRVRLRSSQVGGIAPELSARWDRARRGRAVLDLLRHLPLEEMVTHRVPFGRAPEAYRLVDERPDETLQVILAYPQGGG</sequence>
<dbReference type="AlphaFoldDB" id="Q1ASY4"/>
<evidence type="ECO:0000256" key="1">
    <source>
        <dbReference type="ARBA" id="ARBA00001947"/>
    </source>
</evidence>
<dbReference type="SUPFAM" id="SSF51735">
    <property type="entry name" value="NAD(P)-binding Rossmann-fold domains"/>
    <property type="match status" value="1"/>
</dbReference>
<proteinExistence type="inferred from homology"/>
<evidence type="ECO:0000259" key="7">
    <source>
        <dbReference type="Pfam" id="PF08240"/>
    </source>
</evidence>
<dbReference type="GO" id="GO:0046872">
    <property type="term" value="F:metal ion binding"/>
    <property type="evidence" value="ECO:0007669"/>
    <property type="project" value="UniProtKB-KW"/>
</dbReference>
<dbReference type="EMBL" id="CP000386">
    <property type="protein sequence ID" value="ABG05494.1"/>
    <property type="molecule type" value="Genomic_DNA"/>
</dbReference>
<keyword evidence="9" id="KW-1185">Reference proteome</keyword>
<dbReference type="Proteomes" id="UP000006637">
    <property type="component" value="Chromosome"/>
</dbReference>
<dbReference type="InterPro" id="IPR013154">
    <property type="entry name" value="ADH-like_N"/>
</dbReference>
<organism evidence="8 9">
    <name type="scientific">Rubrobacter xylanophilus (strain DSM 9941 / JCM 11954 / NBRC 16129 / PRD-1)</name>
    <dbReference type="NCBI Taxonomy" id="266117"/>
    <lineage>
        <taxon>Bacteria</taxon>
        <taxon>Bacillati</taxon>
        <taxon>Actinomycetota</taxon>
        <taxon>Rubrobacteria</taxon>
        <taxon>Rubrobacterales</taxon>
        <taxon>Rubrobacteraceae</taxon>
        <taxon>Rubrobacter</taxon>
    </lineage>
</organism>
<dbReference type="Pfam" id="PF00107">
    <property type="entry name" value="ADH_zinc_N"/>
    <property type="match status" value="1"/>
</dbReference>
<keyword evidence="4" id="KW-0862">Zinc</keyword>
<dbReference type="PANTHER" id="PTHR43350:SF19">
    <property type="entry name" value="D-GULOSIDE 3-DEHYDROGENASE"/>
    <property type="match status" value="1"/>
</dbReference>
<evidence type="ECO:0000313" key="9">
    <source>
        <dbReference type="Proteomes" id="UP000006637"/>
    </source>
</evidence>
<evidence type="ECO:0000256" key="3">
    <source>
        <dbReference type="ARBA" id="ARBA00022723"/>
    </source>
</evidence>
<keyword evidence="5" id="KW-0560">Oxidoreductase</keyword>
<dbReference type="InterPro" id="IPR011032">
    <property type="entry name" value="GroES-like_sf"/>
</dbReference>
<gene>
    <name evidence="8" type="ordered locus">Rxyl_2577</name>
</gene>
<feature type="domain" description="Alcohol dehydrogenase-like C-terminal" evidence="6">
    <location>
        <begin position="161"/>
        <end position="278"/>
    </location>
</feature>